<dbReference type="Gene3D" id="3.40.50.200">
    <property type="entry name" value="Peptidase S8/S53 domain"/>
    <property type="match status" value="1"/>
</dbReference>
<evidence type="ECO:0000256" key="5">
    <source>
        <dbReference type="RuleBase" id="RU003355"/>
    </source>
</evidence>
<evidence type="ECO:0000256" key="1">
    <source>
        <dbReference type="ARBA" id="ARBA00022670"/>
    </source>
</evidence>
<dbReference type="InterPro" id="IPR036852">
    <property type="entry name" value="Peptidase_S8/S53_dom_sf"/>
</dbReference>
<dbReference type="SUPFAM" id="SSF49785">
    <property type="entry name" value="Galactose-binding domain-like"/>
    <property type="match status" value="1"/>
</dbReference>
<dbReference type="InterPro" id="IPR008979">
    <property type="entry name" value="Galactose-bd-like_sf"/>
</dbReference>
<dbReference type="SUPFAM" id="SSF51120">
    <property type="entry name" value="beta-Roll"/>
    <property type="match status" value="3"/>
</dbReference>
<dbReference type="GO" id="GO:0005509">
    <property type="term" value="F:calcium ion binding"/>
    <property type="evidence" value="ECO:0007669"/>
    <property type="project" value="InterPro"/>
</dbReference>
<feature type="domain" description="P/Homo B" evidence="6">
    <location>
        <begin position="335"/>
        <end position="472"/>
    </location>
</feature>
<keyword evidence="2 4" id="KW-0378">Hydrolase</keyword>
<dbReference type="eggNOG" id="COG2931">
    <property type="taxonomic scope" value="Bacteria"/>
</dbReference>
<dbReference type="PANTHER" id="PTHR42884:SF14">
    <property type="entry name" value="NEUROENDOCRINE CONVERTASE 1"/>
    <property type="match status" value="1"/>
</dbReference>
<comment type="caution">
    <text evidence="7">The sequence shown here is derived from an EMBL/GenBank/DDBJ whole genome shotgun (WGS) entry which is preliminary data.</text>
</comment>
<comment type="similarity">
    <text evidence="4 5">Belongs to the peptidase S8 family.</text>
</comment>
<evidence type="ECO:0000256" key="2">
    <source>
        <dbReference type="ARBA" id="ARBA00022801"/>
    </source>
</evidence>
<dbReference type="PROSITE" id="PS00138">
    <property type="entry name" value="SUBTILASE_SER"/>
    <property type="match status" value="1"/>
</dbReference>
<dbReference type="GO" id="GO:0016485">
    <property type="term" value="P:protein processing"/>
    <property type="evidence" value="ECO:0007669"/>
    <property type="project" value="TreeGrafter"/>
</dbReference>
<keyword evidence="8" id="KW-1185">Reference proteome</keyword>
<dbReference type="Pfam" id="PF00353">
    <property type="entry name" value="HemolysinCabind"/>
    <property type="match status" value="6"/>
</dbReference>
<feature type="active site" description="Charge relay system" evidence="4">
    <location>
        <position position="262"/>
    </location>
</feature>
<dbReference type="PROSITE" id="PS51829">
    <property type="entry name" value="P_HOMO_B"/>
    <property type="match status" value="1"/>
</dbReference>
<dbReference type="AlphaFoldDB" id="S9QWG6"/>
<dbReference type="Pfam" id="PF00082">
    <property type="entry name" value="Peptidase_S8"/>
    <property type="match status" value="1"/>
</dbReference>
<proteinExistence type="inferred from homology"/>
<dbReference type="InterPro" id="IPR002884">
    <property type="entry name" value="P_dom"/>
</dbReference>
<dbReference type="InterPro" id="IPR018511">
    <property type="entry name" value="Hemolysin-typ_Ca-bd_CS"/>
</dbReference>
<dbReference type="InterPro" id="IPR000209">
    <property type="entry name" value="Peptidase_S8/S53_dom"/>
</dbReference>
<organism evidence="7 8">
    <name type="scientific">Salipiger mucosus DSM 16094</name>
    <dbReference type="NCBI Taxonomy" id="1123237"/>
    <lineage>
        <taxon>Bacteria</taxon>
        <taxon>Pseudomonadati</taxon>
        <taxon>Pseudomonadota</taxon>
        <taxon>Alphaproteobacteria</taxon>
        <taxon>Rhodobacterales</taxon>
        <taxon>Roseobacteraceae</taxon>
        <taxon>Salipiger</taxon>
    </lineage>
</organism>
<dbReference type="InterPro" id="IPR015500">
    <property type="entry name" value="Peptidase_S8_subtilisin-rel"/>
</dbReference>
<evidence type="ECO:0000256" key="3">
    <source>
        <dbReference type="ARBA" id="ARBA00022825"/>
    </source>
</evidence>
<accession>S9QWG6</accession>
<dbReference type="eggNOG" id="COG1404">
    <property type="taxonomic scope" value="Bacteria"/>
</dbReference>
<keyword evidence="3 4" id="KW-0720">Serine protease</keyword>
<feature type="active site" description="Charge relay system" evidence="4">
    <location>
        <position position="57"/>
    </location>
</feature>
<dbReference type="EMBL" id="APVH01000013">
    <property type="protein sequence ID" value="EPX83958.1"/>
    <property type="molecule type" value="Genomic_DNA"/>
</dbReference>
<dbReference type="GO" id="GO:0016020">
    <property type="term" value="C:membrane"/>
    <property type="evidence" value="ECO:0007669"/>
    <property type="project" value="TreeGrafter"/>
</dbReference>
<evidence type="ECO:0000259" key="6">
    <source>
        <dbReference type="PROSITE" id="PS51829"/>
    </source>
</evidence>
<sequence length="892" mass="92657">MPASTTSATPDATATETFWEDEPYFDNAWHLSHATGINITAAWEHYSGDGVLISLLDSGFDHSDPELSPNYRPELSYDHHEGDNEIFPGGPGLHHGTMTALVAAGARNGEGGLGVAFGSDWAGQKVRFGDSDGIEQAFREGALNSDVFNNSWGFDGAYGGSYESRFYAENYENIIDQALMEGRDGLGTVIVFAAGNNYDPDGSTMPTHSMKVDEGTIAVGNYMQGGAMAPSSSQGAGILVSAPGTNVVIQHDGRVVAGGGTSAAAPVTSGVAALMLEANPDLGWRDVQEILALSSRYLHSDREGWETNGGGTWNGGGMTFSNSYGFGGVDAGAATALARNWLEQGVSGNQVEVTGASAGGYGNQVETDVAKEIDIQHVRITIDWASAGSPEGLQVGNADVAYKLVSPDGTESVFLSGQSSSGVDQFDYYTNAFWSESSAGTWTVKAVDMETGDEVNVPAESVSLTFMGDETSTSDQYFYTADFRKMLAEDASRGRLSDTVGSDDIINAAASPHPNVISLRDGYDSRISGGTLSIEGGIEHIIAGQGDDALFGNEAANTIFADFGDDRVLGGAGDDYLVGGGGDDYLQGGSGDDRIVGQDGHDAAVGGRGADTILGGDGNDTINGDDGDDLLFGWVGDDLIRGQDGNDRVLGNQGNDTLLGNAGNDRLWGRTGHDEISGGADDDMISSGGGHDTISGGAGNDRLDGGTWADRMAGGAGDDVYVVDNERDVVVERTGEGNDAIYFVGCGSHLVSENVETGRLMNMAGKSDLQGSSDDNSLWGNAFDNVLDGGAGSDTMAGGGGEDRFVFADTSGEIDFVTDFTPGEDVLDIADLLAGSGVGAWEAGDVILRQSNDHVVVSLSPEAFAGEAAENVDVVFLSDLQVSDLAQDDFIL</sequence>
<dbReference type="InterPro" id="IPR011049">
    <property type="entry name" value="Serralysin-like_metalloprot_C"/>
</dbReference>
<dbReference type="InterPro" id="IPR019960">
    <property type="entry name" value="T1SS_VCA0849"/>
</dbReference>
<dbReference type="NCBIfam" id="TIGR03661">
    <property type="entry name" value="T1SS_VCA0849"/>
    <property type="match status" value="1"/>
</dbReference>
<dbReference type="STRING" id="1123237.Salmuc_01733"/>
<reference evidence="8" key="1">
    <citation type="journal article" date="2014" name="Stand. Genomic Sci.">
        <title>Genome sequence of the exopolysaccharide-producing Salipiger mucosus type strain (DSM 16094(T)), a moderately halophilic member of the Roseobacter clade.</title>
        <authorList>
            <person name="Riedel T."/>
            <person name="Spring S."/>
            <person name="Fiebig A."/>
            <person name="Petersen J."/>
            <person name="Kyrpides N.C."/>
            <person name="Goker M."/>
            <person name="Klenk H.P."/>
        </authorList>
    </citation>
    <scope>NUCLEOTIDE SEQUENCE [LARGE SCALE GENOMIC DNA]</scope>
    <source>
        <strain evidence="8">DSM 16094</strain>
    </source>
</reference>
<evidence type="ECO:0000313" key="7">
    <source>
        <dbReference type="EMBL" id="EPX83958.1"/>
    </source>
</evidence>
<dbReference type="PANTHER" id="PTHR42884">
    <property type="entry name" value="PROPROTEIN CONVERTASE SUBTILISIN/KEXIN-RELATED"/>
    <property type="match status" value="1"/>
</dbReference>
<name>S9QWG6_9RHOB</name>
<evidence type="ECO:0000313" key="8">
    <source>
        <dbReference type="Proteomes" id="UP000015347"/>
    </source>
</evidence>
<dbReference type="SUPFAM" id="SSF52743">
    <property type="entry name" value="Subtilisin-like"/>
    <property type="match status" value="1"/>
</dbReference>
<dbReference type="GO" id="GO:0004252">
    <property type="term" value="F:serine-type endopeptidase activity"/>
    <property type="evidence" value="ECO:0007669"/>
    <property type="project" value="UniProtKB-UniRule"/>
</dbReference>
<dbReference type="GO" id="GO:0012505">
    <property type="term" value="C:endomembrane system"/>
    <property type="evidence" value="ECO:0007669"/>
    <property type="project" value="UniProtKB-ARBA"/>
</dbReference>
<dbReference type="Proteomes" id="UP000015347">
    <property type="component" value="Unassembled WGS sequence"/>
</dbReference>
<protein>
    <submittedName>
        <fullName evidence="7">Type I secretion target repeat protein</fullName>
    </submittedName>
</protein>
<dbReference type="Gene3D" id="2.60.120.260">
    <property type="entry name" value="Galactose-binding domain-like"/>
    <property type="match status" value="1"/>
</dbReference>
<dbReference type="PRINTS" id="PR00313">
    <property type="entry name" value="CABNDNGRPT"/>
</dbReference>
<dbReference type="PROSITE" id="PS00136">
    <property type="entry name" value="SUBTILASE_ASP"/>
    <property type="match status" value="1"/>
</dbReference>
<dbReference type="Pfam" id="PF01483">
    <property type="entry name" value="P_proprotein"/>
    <property type="match status" value="1"/>
</dbReference>
<dbReference type="InterPro" id="IPR023827">
    <property type="entry name" value="Peptidase_S8_Asp-AS"/>
</dbReference>
<evidence type="ECO:0000256" key="4">
    <source>
        <dbReference type="PROSITE-ProRule" id="PRU01240"/>
    </source>
</evidence>
<dbReference type="HOGENOM" id="CLU_009911_0_0_5"/>
<dbReference type="PRINTS" id="PR00723">
    <property type="entry name" value="SUBTILISIN"/>
</dbReference>
<dbReference type="PROSITE" id="PS51892">
    <property type="entry name" value="SUBTILASE"/>
    <property type="match status" value="1"/>
</dbReference>
<dbReference type="RefSeq" id="WP_021119970.1">
    <property type="nucleotide sequence ID" value="NZ_KE557274.1"/>
</dbReference>
<dbReference type="InterPro" id="IPR023828">
    <property type="entry name" value="Peptidase_S8_Ser-AS"/>
</dbReference>
<keyword evidence="1 4" id="KW-0645">Protease</keyword>
<dbReference type="InterPro" id="IPR001343">
    <property type="entry name" value="Hemolysn_Ca-bd"/>
</dbReference>
<dbReference type="GO" id="GO:0005737">
    <property type="term" value="C:cytoplasm"/>
    <property type="evidence" value="ECO:0007669"/>
    <property type="project" value="UniProtKB-ARBA"/>
</dbReference>
<dbReference type="Gene3D" id="2.150.10.10">
    <property type="entry name" value="Serralysin-like metalloprotease, C-terminal"/>
    <property type="match status" value="3"/>
</dbReference>
<dbReference type="PROSITE" id="PS00330">
    <property type="entry name" value="HEMOLYSIN_CALCIUM"/>
    <property type="match status" value="3"/>
</dbReference>
<feature type="active site" description="Charge relay system" evidence="4">
    <location>
        <position position="95"/>
    </location>
</feature>
<gene>
    <name evidence="7" type="ORF">Salmuc_01733</name>
</gene>